<dbReference type="InterPro" id="IPR013656">
    <property type="entry name" value="PAS_4"/>
</dbReference>
<evidence type="ECO:0000256" key="1">
    <source>
        <dbReference type="ARBA" id="ARBA00000085"/>
    </source>
</evidence>
<dbReference type="Proteomes" id="UP000315017">
    <property type="component" value="Chromosome"/>
</dbReference>
<feature type="domain" description="Histidine kinase" evidence="7">
    <location>
        <begin position="940"/>
        <end position="1165"/>
    </location>
</feature>
<keyword evidence="4 10" id="KW-0808">Transferase</keyword>
<dbReference type="SMART" id="SM00387">
    <property type="entry name" value="HATPase_c"/>
    <property type="match status" value="1"/>
</dbReference>
<comment type="catalytic activity">
    <reaction evidence="1">
        <text>ATP + protein L-histidine = ADP + protein N-phospho-L-histidine.</text>
        <dbReference type="EC" id="2.7.13.3"/>
    </reaction>
</comment>
<dbReference type="GO" id="GO:0000155">
    <property type="term" value="F:phosphorelay sensor kinase activity"/>
    <property type="evidence" value="ECO:0007669"/>
    <property type="project" value="InterPro"/>
</dbReference>
<dbReference type="Gene3D" id="3.30.450.20">
    <property type="entry name" value="PAS domain"/>
    <property type="match status" value="6"/>
</dbReference>
<dbReference type="Pfam" id="PF08448">
    <property type="entry name" value="PAS_4"/>
    <property type="match status" value="2"/>
</dbReference>
<dbReference type="CDD" id="cd00130">
    <property type="entry name" value="PAS"/>
    <property type="match status" value="3"/>
</dbReference>
<feature type="domain" description="Cyclic nucleotide-binding" evidence="6">
    <location>
        <begin position="771"/>
        <end position="852"/>
    </location>
</feature>
<feature type="domain" description="PAS" evidence="8">
    <location>
        <begin position="658"/>
        <end position="731"/>
    </location>
</feature>
<dbReference type="SMART" id="SM00086">
    <property type="entry name" value="PAC"/>
    <property type="match status" value="3"/>
</dbReference>
<dbReference type="InterPro" id="IPR003018">
    <property type="entry name" value="GAF"/>
</dbReference>
<organism evidence="10 11">
    <name type="scientific">Anatilimnocola aggregata</name>
    <dbReference type="NCBI Taxonomy" id="2528021"/>
    <lineage>
        <taxon>Bacteria</taxon>
        <taxon>Pseudomonadati</taxon>
        <taxon>Planctomycetota</taxon>
        <taxon>Planctomycetia</taxon>
        <taxon>Pirellulales</taxon>
        <taxon>Pirellulaceae</taxon>
        <taxon>Anatilimnocola</taxon>
    </lineage>
</organism>
<keyword evidence="11" id="KW-1185">Reference proteome</keyword>
<dbReference type="PROSITE" id="PS50109">
    <property type="entry name" value="HIS_KIN"/>
    <property type="match status" value="1"/>
</dbReference>
<dbReference type="EC" id="2.7.13.3" evidence="2"/>
<dbReference type="InterPro" id="IPR052162">
    <property type="entry name" value="Sensor_kinase/Photoreceptor"/>
</dbReference>
<accession>A0A517Y4S0</accession>
<dbReference type="InterPro" id="IPR035965">
    <property type="entry name" value="PAS-like_dom_sf"/>
</dbReference>
<dbReference type="PRINTS" id="PR00344">
    <property type="entry name" value="BCTRLSENSOR"/>
</dbReference>
<dbReference type="PANTHER" id="PTHR43304:SF1">
    <property type="entry name" value="PAC DOMAIN-CONTAINING PROTEIN"/>
    <property type="match status" value="1"/>
</dbReference>
<dbReference type="SMART" id="SM00065">
    <property type="entry name" value="GAF"/>
    <property type="match status" value="1"/>
</dbReference>
<keyword evidence="5" id="KW-0418">Kinase</keyword>
<dbReference type="SMART" id="SM00388">
    <property type="entry name" value="HisKA"/>
    <property type="match status" value="1"/>
</dbReference>
<feature type="domain" description="PAC" evidence="9">
    <location>
        <begin position="735"/>
        <end position="787"/>
    </location>
</feature>
<feature type="domain" description="PAS" evidence="8">
    <location>
        <begin position="788"/>
        <end position="859"/>
    </location>
</feature>
<dbReference type="InterPro" id="IPR000014">
    <property type="entry name" value="PAS"/>
</dbReference>
<dbReference type="InterPro" id="IPR000700">
    <property type="entry name" value="PAS-assoc_C"/>
</dbReference>
<dbReference type="Gene3D" id="1.10.287.130">
    <property type="match status" value="1"/>
</dbReference>
<evidence type="ECO:0000259" key="6">
    <source>
        <dbReference type="PROSITE" id="PS50042"/>
    </source>
</evidence>
<evidence type="ECO:0000259" key="8">
    <source>
        <dbReference type="PROSITE" id="PS50112"/>
    </source>
</evidence>
<feature type="domain" description="PAS" evidence="8">
    <location>
        <begin position="289"/>
        <end position="361"/>
    </location>
</feature>
<dbReference type="Gene3D" id="3.30.565.10">
    <property type="entry name" value="Histidine kinase-like ATPase, C-terminal domain"/>
    <property type="match status" value="1"/>
</dbReference>
<dbReference type="InterPro" id="IPR036890">
    <property type="entry name" value="HATPase_C_sf"/>
</dbReference>
<dbReference type="Pfam" id="PF02518">
    <property type="entry name" value="HATPase_c"/>
    <property type="match status" value="1"/>
</dbReference>
<keyword evidence="3" id="KW-0597">Phosphoprotein</keyword>
<dbReference type="InterPro" id="IPR036097">
    <property type="entry name" value="HisK_dim/P_sf"/>
</dbReference>
<evidence type="ECO:0000313" key="11">
    <source>
        <dbReference type="Proteomes" id="UP000315017"/>
    </source>
</evidence>
<protein>
    <recommendedName>
        <fullName evidence="2">histidine kinase</fullName>
        <ecNumber evidence="2">2.7.13.3</ecNumber>
    </recommendedName>
</protein>
<dbReference type="Pfam" id="PF13185">
    <property type="entry name" value="GAF_2"/>
    <property type="match status" value="1"/>
</dbReference>
<dbReference type="InterPro" id="IPR005467">
    <property type="entry name" value="His_kinase_dom"/>
</dbReference>
<evidence type="ECO:0000259" key="7">
    <source>
        <dbReference type="PROSITE" id="PS50109"/>
    </source>
</evidence>
<evidence type="ECO:0000259" key="9">
    <source>
        <dbReference type="PROSITE" id="PS50113"/>
    </source>
</evidence>
<proteinExistence type="predicted"/>
<dbReference type="PANTHER" id="PTHR43304">
    <property type="entry name" value="PHYTOCHROME-LIKE PROTEIN CPH1"/>
    <property type="match status" value="1"/>
</dbReference>
<gene>
    <name evidence="10" type="primary">fixL_1</name>
    <name evidence="10" type="ORF">ETAA8_03060</name>
</gene>
<dbReference type="RefSeq" id="WP_145083871.1">
    <property type="nucleotide sequence ID" value="NZ_CP036274.1"/>
</dbReference>
<evidence type="ECO:0000256" key="5">
    <source>
        <dbReference type="ARBA" id="ARBA00022777"/>
    </source>
</evidence>
<reference evidence="10 11" key="1">
    <citation type="submission" date="2019-02" db="EMBL/GenBank/DDBJ databases">
        <title>Deep-cultivation of Planctomycetes and their phenomic and genomic characterization uncovers novel biology.</title>
        <authorList>
            <person name="Wiegand S."/>
            <person name="Jogler M."/>
            <person name="Boedeker C."/>
            <person name="Pinto D."/>
            <person name="Vollmers J."/>
            <person name="Rivas-Marin E."/>
            <person name="Kohn T."/>
            <person name="Peeters S.H."/>
            <person name="Heuer A."/>
            <person name="Rast P."/>
            <person name="Oberbeckmann S."/>
            <person name="Bunk B."/>
            <person name="Jeske O."/>
            <person name="Meyerdierks A."/>
            <person name="Storesund J.E."/>
            <person name="Kallscheuer N."/>
            <person name="Luecker S."/>
            <person name="Lage O.M."/>
            <person name="Pohl T."/>
            <person name="Merkel B.J."/>
            <person name="Hornburger P."/>
            <person name="Mueller R.-W."/>
            <person name="Bruemmer F."/>
            <person name="Labrenz M."/>
            <person name="Spormann A.M."/>
            <person name="Op den Camp H."/>
            <person name="Overmann J."/>
            <person name="Amann R."/>
            <person name="Jetten M.S.M."/>
            <person name="Mascher T."/>
            <person name="Medema M.H."/>
            <person name="Devos D.P."/>
            <person name="Kaster A.-K."/>
            <person name="Ovreas L."/>
            <person name="Rohde M."/>
            <person name="Galperin M.Y."/>
            <person name="Jogler C."/>
        </authorList>
    </citation>
    <scope>NUCLEOTIDE SEQUENCE [LARGE SCALE GENOMIC DNA]</scope>
    <source>
        <strain evidence="10 11">ETA_A8</strain>
    </source>
</reference>
<dbReference type="InterPro" id="IPR029016">
    <property type="entry name" value="GAF-like_dom_sf"/>
</dbReference>
<evidence type="ECO:0000256" key="3">
    <source>
        <dbReference type="ARBA" id="ARBA00022553"/>
    </source>
</evidence>
<dbReference type="NCBIfam" id="TIGR00229">
    <property type="entry name" value="sensory_box"/>
    <property type="match status" value="4"/>
</dbReference>
<dbReference type="KEGG" id="aagg:ETAA8_03060"/>
<feature type="domain" description="PAC" evidence="9">
    <location>
        <begin position="364"/>
        <end position="415"/>
    </location>
</feature>
<dbReference type="InterPro" id="IPR013655">
    <property type="entry name" value="PAS_fold_3"/>
</dbReference>
<dbReference type="SUPFAM" id="SSF55874">
    <property type="entry name" value="ATPase domain of HSP90 chaperone/DNA topoisomerase II/histidine kinase"/>
    <property type="match status" value="1"/>
</dbReference>
<dbReference type="SUPFAM" id="SSF55781">
    <property type="entry name" value="GAF domain-like"/>
    <property type="match status" value="1"/>
</dbReference>
<dbReference type="AlphaFoldDB" id="A0A517Y4S0"/>
<dbReference type="OrthoDB" id="290376at2"/>
<dbReference type="InterPro" id="IPR003661">
    <property type="entry name" value="HisK_dim/P_dom"/>
</dbReference>
<dbReference type="EMBL" id="CP036274">
    <property type="protein sequence ID" value="QDU25243.1"/>
    <property type="molecule type" value="Genomic_DNA"/>
</dbReference>
<evidence type="ECO:0000313" key="10">
    <source>
        <dbReference type="EMBL" id="QDU25243.1"/>
    </source>
</evidence>
<dbReference type="InterPro" id="IPR003594">
    <property type="entry name" value="HATPase_dom"/>
</dbReference>
<dbReference type="Pfam" id="PF00512">
    <property type="entry name" value="HisKA"/>
    <property type="match status" value="1"/>
</dbReference>
<dbReference type="PROSITE" id="PS50042">
    <property type="entry name" value="CNMP_BINDING_3"/>
    <property type="match status" value="1"/>
</dbReference>
<dbReference type="InterPro" id="IPR001610">
    <property type="entry name" value="PAC"/>
</dbReference>
<dbReference type="SMART" id="SM00091">
    <property type="entry name" value="PAS"/>
    <property type="match status" value="5"/>
</dbReference>
<evidence type="ECO:0000256" key="4">
    <source>
        <dbReference type="ARBA" id="ARBA00022679"/>
    </source>
</evidence>
<dbReference type="InterPro" id="IPR000595">
    <property type="entry name" value="cNMP-bd_dom"/>
</dbReference>
<dbReference type="PROSITE" id="PS50112">
    <property type="entry name" value="PAS"/>
    <property type="match status" value="3"/>
</dbReference>
<dbReference type="PROSITE" id="PS50113">
    <property type="entry name" value="PAC"/>
    <property type="match status" value="2"/>
</dbReference>
<name>A0A517Y4S0_9BACT</name>
<dbReference type="InterPro" id="IPR004358">
    <property type="entry name" value="Sig_transdc_His_kin-like_C"/>
</dbReference>
<evidence type="ECO:0000256" key="2">
    <source>
        <dbReference type="ARBA" id="ARBA00012438"/>
    </source>
</evidence>
<sequence length="1167" mass="131240">MKSPISDPLAVLLSTTDARYWQATLVPRAVAKHGETKWALPVDWSHGQVIHPQDEAGLHDCLQPLLRGTAQHVDCEYRARSESNEWRWFKMRVHLELAEPPKLHLWSNEITRQKRAEQLLALQSRIVQQLAANESLPTVLSELAQGVEANYYGAAVSILGVSADRQRLEHLAAPSLPKHIAARIHGLPIGPQVGACGSAAATGQRVVIADVHADSRMSGFEELAKETGIRSVWSQPISGERGEVIGTMAIYRLQVHSPSDDEIELLGLATNLAALAMENRRRIDSLVRSESRFRELAEKARLVPWEAELNTDRYTYVGPQAEEIFGYPMEEWYVPGFWHKLVHPDEREALLAEYYVHLKESDHFETEYRIPTKSGENVWIHDFVSIFRVNGVPVRLRGYMVDVTRRKKAEQAKSSTDALLDAVMKSLPFRLWAADRDARVVLQNPVSRQQFGDVVGTKVGDMQMPADIAEQHMVFIQRALAGEVVNAEVAHDFLGEQRVDQCLIAPVRLDNSIVGVLGCDIDVTAQRRVEKALQQSELRYRTLMQFAPDLIMQAKRDTTIVYTNRAIAPATMEQIIGSKCIDWVASDYRRVVENSFELVFSSGQECNYETLSSNEPVGPRWWSVHLAPIKDGDRIDSCIMIARDITRRKQMQQELLDHDERFRQLAEATDQGFWLVDLMPERLLYVNPAFSHIWGVSQEALYAGVRVGFKQVIDEDRERVERALDEWLAGERKSYDVEYQIERPNGQRRWVQDHGAKIFNAAGQLYRISGIVRDITDQKRAEVILRESEERYRLLAENSSDLIMRLNRAGECLYASPASRLLLGLEPVEIKNGQIFDELVHPDDRPRLAAMREAFLWKGKPVSITARFRHSAGEYRSLDLQAKAVRDLIGGSEQDVEATEVLITVRDATDRVDAARKLRQREADLAHADRMSTMGQMAAELAHELNQPLYAIANFSSASLGALGQNGEQAVEGIDKARNWLGEIARQSRRAADVIRRINLFVRKGELDPSPFSLSECVRTLEPLLEVAARGHEATISYKLTEPMPAIQADRLLIEQVIVNLVRNAAEAMEDVPAGQRQIEIRTYLEAGGVGLSVSDTGPGMRPEMAEKVFEPYFTTKESGTGMGLAICRSTIEAHQGRISAESNPQPTVTGGHGALFRIWLPLNNQA</sequence>
<dbReference type="Gene3D" id="3.30.450.40">
    <property type="match status" value="1"/>
</dbReference>
<dbReference type="Pfam" id="PF08447">
    <property type="entry name" value="PAS_3"/>
    <property type="match status" value="3"/>
</dbReference>
<dbReference type="CDD" id="cd00082">
    <property type="entry name" value="HisKA"/>
    <property type="match status" value="1"/>
</dbReference>
<dbReference type="SUPFAM" id="SSF55785">
    <property type="entry name" value="PYP-like sensor domain (PAS domain)"/>
    <property type="match status" value="6"/>
</dbReference>
<dbReference type="SUPFAM" id="SSF47384">
    <property type="entry name" value="Homodimeric domain of signal transducing histidine kinase"/>
    <property type="match status" value="1"/>
</dbReference>